<dbReference type="Gene3D" id="1.25.40.20">
    <property type="entry name" value="Ankyrin repeat-containing domain"/>
    <property type="match status" value="2"/>
</dbReference>
<reference evidence="6" key="1">
    <citation type="submission" date="2021-01" db="EMBL/GenBank/DDBJ databases">
        <authorList>
            <person name="Corre E."/>
            <person name="Pelletier E."/>
            <person name="Niang G."/>
            <person name="Scheremetjew M."/>
            <person name="Finn R."/>
            <person name="Kale V."/>
            <person name="Holt S."/>
            <person name="Cochrane G."/>
            <person name="Meng A."/>
            <person name="Brown T."/>
            <person name="Cohen L."/>
        </authorList>
    </citation>
    <scope>NUCLEOTIDE SEQUENCE</scope>
    <source>
        <strain evidence="6">CCMP3105</strain>
    </source>
</reference>
<keyword evidence="2 3" id="KW-0040">ANK repeat</keyword>
<evidence type="ECO:0000256" key="4">
    <source>
        <dbReference type="SAM" id="MobiDB-lite"/>
    </source>
</evidence>
<feature type="compositionally biased region" description="Basic and acidic residues" evidence="4">
    <location>
        <begin position="97"/>
        <end position="133"/>
    </location>
</feature>
<dbReference type="InterPro" id="IPR036770">
    <property type="entry name" value="Ankyrin_rpt-contain_sf"/>
</dbReference>
<feature type="repeat" description="ANK" evidence="3">
    <location>
        <begin position="761"/>
        <end position="793"/>
    </location>
</feature>
<dbReference type="PROSITE" id="PS50297">
    <property type="entry name" value="ANK_REP_REGION"/>
    <property type="match status" value="1"/>
</dbReference>
<sequence>MSGCFSFNRSKQVIFDARAISQKLRQALERQQETLSNMTAKIQKVIREQQGAEEKAQEWQAKEQTAQETIRDLQAAIRNLKQDLEQAKKTAQGWQKNEPEAEEATHDSKAPADPETAPHRESGLKEGEADRGAARTLTGTPAVRKTEDAVATSSQFEPGKNSSARIARKHSAGRPFNDDSYMRFRNIMCAGNSREKAARLDVYSAPDGSSQVLTSIAFAEVLYVKSEQHIGSVHWLEVAGSSSPSRDGLVEGGWVQAQAHGVVNCAKLTGNEEKGRPLPAEYRGQHFGRMYSEGYDGRRDVVVLSASGQAFWVDLNRTCLLRDIGTSTVFEKDWVNSGDAFDDWVAFYAVNVWRYALANGHKQMLVTVKPTDTWRRYAGEGTSVLNADDVKADIGRAQYAECRWIYSMCKKLEFRWEDVTFITALSFLRKYGNWSRSDCMKAALEQVQCVHESFESLPFDWMESELFTQLYCVEEAFDAQHLKADLEDDGDGRSVTSGARAGAPDLQAGQPVDESSQLLAQAKVYLRRMHTMWSREKQSFELAMKEAELTWDAFEDSKDLMGALLKVAKVADKDGMSKLTQRILEKLKQKGLLISAAKLTDSAGSTPLHLEAECGRSEIATALVGVATSDAGEVLLKGRNDGRTVLHIAADESNAELADALFTMADRCRVQRELLLQQDSSGYTALHGATKSGSAELRKGLLAAAARLSAERELLLRQAGNGQTALHLAAKNSSAELVEALLDAAAGLGAERELLLQRDGDGQTALHLAAKKDVAEPAEALLAAAAGLGVERELLLRQRKDGCTALQLVAFHGLPSVAKELLSRAAAAEALSRLLRLRADDGRTPLQVAESESLHKPGRKAVVPMLREALRSLPIEHVERGAYAVRECEDPELIIVAAGSDGEVSLCVDAAAEMSGRRVRVVSMLSTDIFRGQPEPYKDAVMPRDVPTLSVEAAITKGWSPWAKAYIGIDVFGNSVPGGLDLGRFGFNVPNVVACAEKCLGGETGVLSNGSQGKPAEAPA</sequence>
<feature type="repeat" description="ANK" evidence="3">
    <location>
        <begin position="721"/>
        <end position="753"/>
    </location>
</feature>
<accession>A0A7S4RTU8</accession>
<evidence type="ECO:0000256" key="2">
    <source>
        <dbReference type="ARBA" id="ARBA00023043"/>
    </source>
</evidence>
<name>A0A7S4RTU8_9DINO</name>
<keyword evidence="1" id="KW-0677">Repeat</keyword>
<feature type="domain" description="Transketolase-like C-terminal" evidence="5">
    <location>
        <begin position="881"/>
        <end position="987"/>
    </location>
</feature>
<organism evidence="6">
    <name type="scientific">Alexandrium monilatum</name>
    <dbReference type="NCBI Taxonomy" id="311494"/>
    <lineage>
        <taxon>Eukaryota</taxon>
        <taxon>Sar</taxon>
        <taxon>Alveolata</taxon>
        <taxon>Dinophyceae</taxon>
        <taxon>Gonyaulacales</taxon>
        <taxon>Pyrocystaceae</taxon>
        <taxon>Alexandrium</taxon>
    </lineage>
</organism>
<feature type="region of interest" description="Disordered" evidence="4">
    <location>
        <begin position="488"/>
        <end position="512"/>
    </location>
</feature>
<dbReference type="Pfam" id="PF12796">
    <property type="entry name" value="Ank_2"/>
    <property type="match status" value="1"/>
</dbReference>
<proteinExistence type="predicted"/>
<protein>
    <recommendedName>
        <fullName evidence="5">Transketolase-like C-terminal domain-containing protein</fullName>
    </recommendedName>
</protein>
<dbReference type="InterPro" id="IPR002110">
    <property type="entry name" value="Ankyrin_rpt"/>
</dbReference>
<evidence type="ECO:0000256" key="1">
    <source>
        <dbReference type="ARBA" id="ARBA00022737"/>
    </source>
</evidence>
<dbReference type="EMBL" id="HBNR01057469">
    <property type="protein sequence ID" value="CAE4624889.1"/>
    <property type="molecule type" value="Transcribed_RNA"/>
</dbReference>
<dbReference type="InterPro" id="IPR009014">
    <property type="entry name" value="Transketo_C/PFOR_II"/>
</dbReference>
<dbReference type="SUPFAM" id="SSF48403">
    <property type="entry name" value="Ankyrin repeat"/>
    <property type="match status" value="1"/>
</dbReference>
<dbReference type="Pfam" id="PF22613">
    <property type="entry name" value="Transketolase_C_1"/>
    <property type="match status" value="1"/>
</dbReference>
<dbReference type="PANTHER" id="PTHR24161">
    <property type="entry name" value="ANK_REP_REGION DOMAIN-CONTAINING PROTEIN-RELATED"/>
    <property type="match status" value="1"/>
</dbReference>
<evidence type="ECO:0000313" key="6">
    <source>
        <dbReference type="EMBL" id="CAE4624889.1"/>
    </source>
</evidence>
<gene>
    <name evidence="6" type="ORF">AMON00008_LOCUS40427</name>
</gene>
<feature type="region of interest" description="Disordered" evidence="4">
    <location>
        <begin position="86"/>
        <end position="170"/>
    </location>
</feature>
<dbReference type="PROSITE" id="PS50088">
    <property type="entry name" value="ANK_REPEAT"/>
    <property type="match status" value="3"/>
</dbReference>
<dbReference type="SUPFAM" id="SSF52922">
    <property type="entry name" value="TK C-terminal domain-like"/>
    <property type="match status" value="1"/>
</dbReference>
<dbReference type="AlphaFoldDB" id="A0A7S4RTU8"/>
<feature type="region of interest" description="Disordered" evidence="4">
    <location>
        <begin position="49"/>
        <end position="68"/>
    </location>
</feature>
<dbReference type="PANTHER" id="PTHR24161:SF85">
    <property type="entry name" value="PALMITOYLTRANSFERASE HIP14"/>
    <property type="match status" value="1"/>
</dbReference>
<feature type="compositionally biased region" description="Basic and acidic residues" evidence="4">
    <location>
        <begin position="49"/>
        <end position="61"/>
    </location>
</feature>
<feature type="repeat" description="ANK" evidence="3">
    <location>
        <begin position="681"/>
        <end position="713"/>
    </location>
</feature>
<dbReference type="InterPro" id="IPR055152">
    <property type="entry name" value="Transketolase-like_C_2"/>
</dbReference>
<evidence type="ECO:0000259" key="5">
    <source>
        <dbReference type="Pfam" id="PF22613"/>
    </source>
</evidence>
<dbReference type="Gene3D" id="3.40.50.920">
    <property type="match status" value="1"/>
</dbReference>
<feature type="compositionally biased region" description="Polar residues" evidence="4">
    <location>
        <begin position="151"/>
        <end position="164"/>
    </location>
</feature>
<dbReference type="SMART" id="SM00248">
    <property type="entry name" value="ANK"/>
    <property type="match status" value="7"/>
</dbReference>
<evidence type="ECO:0000256" key="3">
    <source>
        <dbReference type="PROSITE-ProRule" id="PRU00023"/>
    </source>
</evidence>